<dbReference type="SUPFAM" id="SSF100950">
    <property type="entry name" value="NagB/RpiA/CoA transferase-like"/>
    <property type="match status" value="1"/>
</dbReference>
<name>A0A5E4SFQ6_9BURK</name>
<keyword evidence="2" id="KW-1185">Reference proteome</keyword>
<organism evidence="1 2">
    <name type="scientific">Pandoraea pneumonica</name>
    <dbReference type="NCBI Taxonomy" id="2508299"/>
    <lineage>
        <taxon>Bacteria</taxon>
        <taxon>Pseudomonadati</taxon>
        <taxon>Pseudomonadota</taxon>
        <taxon>Betaproteobacteria</taxon>
        <taxon>Burkholderiales</taxon>
        <taxon>Burkholderiaceae</taxon>
        <taxon>Pandoraea</taxon>
    </lineage>
</organism>
<dbReference type="GO" id="GO:0008410">
    <property type="term" value="F:CoA-transferase activity"/>
    <property type="evidence" value="ECO:0007669"/>
    <property type="project" value="InterPro"/>
</dbReference>
<dbReference type="PANTHER" id="PTHR43293:SF3">
    <property type="entry name" value="CHOLESTEROL RING-CLEAVING HYDROLASE IPDB SUBUNIT"/>
    <property type="match status" value="1"/>
</dbReference>
<protein>
    <submittedName>
        <fullName evidence="1">Ketoacid CoA transferase</fullName>
    </submittedName>
</protein>
<dbReference type="Proteomes" id="UP000366945">
    <property type="component" value="Unassembled WGS sequence"/>
</dbReference>
<dbReference type="SMART" id="SM00882">
    <property type="entry name" value="CoA_trans"/>
    <property type="match status" value="1"/>
</dbReference>
<reference evidence="1 2" key="1">
    <citation type="submission" date="2019-08" db="EMBL/GenBank/DDBJ databases">
        <authorList>
            <person name="Peeters C."/>
        </authorList>
    </citation>
    <scope>NUCLEOTIDE SEQUENCE [LARGE SCALE GENOMIC DNA]</scope>
    <source>
        <strain evidence="1 2">LMG 31114</strain>
    </source>
</reference>
<dbReference type="RefSeq" id="WP_150678130.1">
    <property type="nucleotide sequence ID" value="NZ_CABPSK010000001.1"/>
</dbReference>
<dbReference type="InterPro" id="IPR037171">
    <property type="entry name" value="NagB/RpiA_transferase-like"/>
</dbReference>
<dbReference type="GeneID" id="300402818"/>
<dbReference type="AlphaFoldDB" id="A0A5E4SFQ6"/>
<accession>A0A5E4SFQ6</accession>
<evidence type="ECO:0000313" key="1">
    <source>
        <dbReference type="EMBL" id="VVD73963.1"/>
    </source>
</evidence>
<dbReference type="EMBL" id="CABPSK010000001">
    <property type="protein sequence ID" value="VVD73963.1"/>
    <property type="molecule type" value="Genomic_DNA"/>
</dbReference>
<sequence>MTNDNQTTTPEFTLAELLIVAAAEAWRGDGEILASGIGTIPRLAAGLAKLTHAPDVLLTDGEACLVETPVPLGPRGENTPRPSGWMPYSRVFDCVWSGKRHAMVGPTQIDRWGQGNISCLGDFARPKVQMLGARGFPGNSLNHANSMFVPAHSKRVFVAGEVDMVASVGFNPARWPDGVRRDLMSLRLIVTDLCVMDFNGPDHAIRVVSLHPGVSFDMVQEATGFPLVRADHLGVTAAPTAVQLEIIRRLDPHNMRAKVLKDNPPGVRVS</sequence>
<proteinExistence type="predicted"/>
<gene>
    <name evidence="1" type="ORF">PPN31114_00759</name>
</gene>
<dbReference type="OrthoDB" id="9813111at2"/>
<dbReference type="InterPro" id="IPR004165">
    <property type="entry name" value="CoA_trans_fam_I"/>
</dbReference>
<dbReference type="Gene3D" id="3.40.1080.10">
    <property type="entry name" value="Glutaconate Coenzyme A-transferase"/>
    <property type="match status" value="1"/>
</dbReference>
<keyword evidence="1" id="KW-0808">Transferase</keyword>
<dbReference type="PANTHER" id="PTHR43293">
    <property type="entry name" value="ACETATE COA-TRANSFERASE YDIF"/>
    <property type="match status" value="1"/>
</dbReference>
<evidence type="ECO:0000313" key="2">
    <source>
        <dbReference type="Proteomes" id="UP000366945"/>
    </source>
</evidence>